<evidence type="ECO:0000313" key="2">
    <source>
        <dbReference type="Proteomes" id="UP001358586"/>
    </source>
</evidence>
<sequence length="232" mass="26909">MACDSPKQAWEKLKEEFIGSDKTRQQQLINLRRDFENLKMRESETIKQYSDRIMAIVNNIRPLGDNFSESRVVEKVITTFPEKFELKISSLDDSRDLSTISLSELVNSLYALEQMRATGKKSILKELSKQRPIKAQVLVKRGRNLGSIEGRNQGEMQGRRGFYHAFTAKRLHIWRRTAGTDQMFSAGVANSWDMLRGCEKTKGRHKLSSKCKLRLLRIFKLRRSMFLQPPVL</sequence>
<dbReference type="PANTHER" id="PTHR35317:SF31">
    <property type="entry name" value="DUF4219 DOMAIN-CONTAINING PROTEIN"/>
    <property type="match status" value="1"/>
</dbReference>
<dbReference type="PANTHER" id="PTHR35317">
    <property type="entry name" value="OS04G0629600 PROTEIN"/>
    <property type="match status" value="1"/>
</dbReference>
<keyword evidence="2" id="KW-1185">Reference proteome</keyword>
<name>A0ABR0R597_GOSAR</name>
<protein>
    <submittedName>
        <fullName evidence="1">Uncharacterized protein</fullName>
    </submittedName>
</protein>
<evidence type="ECO:0000313" key="1">
    <source>
        <dbReference type="EMBL" id="KAK5846366.1"/>
    </source>
</evidence>
<gene>
    <name evidence="1" type="ORF">PVK06_002651</name>
</gene>
<reference evidence="1 2" key="1">
    <citation type="submission" date="2023-03" db="EMBL/GenBank/DDBJ databases">
        <title>WGS of Gossypium arboreum.</title>
        <authorList>
            <person name="Yu D."/>
        </authorList>
    </citation>
    <scope>NUCLEOTIDE SEQUENCE [LARGE SCALE GENOMIC DNA]</scope>
    <source>
        <tissue evidence="1">Leaf</tissue>
    </source>
</reference>
<organism evidence="1 2">
    <name type="scientific">Gossypium arboreum</name>
    <name type="common">Tree cotton</name>
    <name type="synonym">Gossypium nanking</name>
    <dbReference type="NCBI Taxonomy" id="29729"/>
    <lineage>
        <taxon>Eukaryota</taxon>
        <taxon>Viridiplantae</taxon>
        <taxon>Streptophyta</taxon>
        <taxon>Embryophyta</taxon>
        <taxon>Tracheophyta</taxon>
        <taxon>Spermatophyta</taxon>
        <taxon>Magnoliopsida</taxon>
        <taxon>eudicotyledons</taxon>
        <taxon>Gunneridae</taxon>
        <taxon>Pentapetalae</taxon>
        <taxon>rosids</taxon>
        <taxon>malvids</taxon>
        <taxon>Malvales</taxon>
        <taxon>Malvaceae</taxon>
        <taxon>Malvoideae</taxon>
        <taxon>Gossypium</taxon>
    </lineage>
</organism>
<proteinExistence type="predicted"/>
<dbReference type="Pfam" id="PF14223">
    <property type="entry name" value="Retrotran_gag_2"/>
    <property type="match status" value="1"/>
</dbReference>
<comment type="caution">
    <text evidence="1">The sequence shown here is derived from an EMBL/GenBank/DDBJ whole genome shotgun (WGS) entry which is preliminary data.</text>
</comment>
<dbReference type="EMBL" id="JARKNE010000001">
    <property type="protein sequence ID" value="KAK5846366.1"/>
    <property type="molecule type" value="Genomic_DNA"/>
</dbReference>
<dbReference type="Proteomes" id="UP001358586">
    <property type="component" value="Chromosome 1"/>
</dbReference>
<accession>A0ABR0R597</accession>